<proteinExistence type="predicted"/>
<name>A0A8J6N1V4_9DELT</name>
<protein>
    <submittedName>
        <fullName evidence="1">Uncharacterized protein</fullName>
    </submittedName>
</protein>
<gene>
    <name evidence="1" type="ORF">H8E19_15750</name>
</gene>
<organism evidence="1 2">
    <name type="scientific">Candidatus Desulfacyla euxinica</name>
    <dbReference type="NCBI Taxonomy" id="2841693"/>
    <lineage>
        <taxon>Bacteria</taxon>
        <taxon>Deltaproteobacteria</taxon>
        <taxon>Candidatus Desulfacyla</taxon>
    </lineage>
</organism>
<comment type="caution">
    <text evidence="1">The sequence shown here is derived from an EMBL/GenBank/DDBJ whole genome shotgun (WGS) entry which is preliminary data.</text>
</comment>
<sequence length="108" mass="12716">MATQPPERDWKYMRMVKEDLLATLCERVNGQAMDILKSEANSEHEKYGHLYRHVKESDDIVADCFDDWRRSTLLMKLLALQRHGLLTSDHMQHLSGETQERLKALKDF</sequence>
<evidence type="ECO:0000313" key="1">
    <source>
        <dbReference type="EMBL" id="MBC8178858.1"/>
    </source>
</evidence>
<dbReference type="EMBL" id="JACNJD010000321">
    <property type="protein sequence ID" value="MBC8178858.1"/>
    <property type="molecule type" value="Genomic_DNA"/>
</dbReference>
<dbReference type="AlphaFoldDB" id="A0A8J6N1V4"/>
<reference evidence="1 2" key="1">
    <citation type="submission" date="2020-08" db="EMBL/GenBank/DDBJ databases">
        <title>Bridging the membrane lipid divide: bacteria of the FCB group superphylum have the potential to synthesize archaeal ether lipids.</title>
        <authorList>
            <person name="Villanueva L."/>
            <person name="Von Meijenfeldt F.A.B."/>
            <person name="Westbye A.B."/>
            <person name="Yadav S."/>
            <person name="Hopmans E.C."/>
            <person name="Dutilh B.E."/>
            <person name="Sinninghe Damste J.S."/>
        </authorList>
    </citation>
    <scope>NUCLEOTIDE SEQUENCE [LARGE SCALE GENOMIC DNA]</scope>
    <source>
        <strain evidence="1">NIOZ-UU27</strain>
    </source>
</reference>
<evidence type="ECO:0000313" key="2">
    <source>
        <dbReference type="Proteomes" id="UP000650524"/>
    </source>
</evidence>
<accession>A0A8J6N1V4</accession>
<dbReference type="Proteomes" id="UP000650524">
    <property type="component" value="Unassembled WGS sequence"/>
</dbReference>